<name>A0ABX7BX50_9HYPH</name>
<dbReference type="Proteomes" id="UP000595460">
    <property type="component" value="Chromosome"/>
</dbReference>
<evidence type="ECO:0000313" key="2">
    <source>
        <dbReference type="Proteomes" id="UP000595460"/>
    </source>
</evidence>
<dbReference type="EMBL" id="CP068047">
    <property type="protein sequence ID" value="QQR35619.1"/>
    <property type="molecule type" value="Genomic_DNA"/>
</dbReference>
<gene>
    <name evidence="1" type="ORF">JI749_14905</name>
</gene>
<reference evidence="1 2" key="1">
    <citation type="submission" date="2021-01" db="EMBL/GenBank/DDBJ databases">
        <title>Genome seq and assembly of Devosia sp. G19.</title>
        <authorList>
            <person name="Chhetri G."/>
        </authorList>
    </citation>
    <scope>NUCLEOTIDE SEQUENCE [LARGE SCALE GENOMIC DNA]</scope>
    <source>
        <strain evidence="1 2">G19</strain>
    </source>
</reference>
<protein>
    <recommendedName>
        <fullName evidence="3">HNH endonuclease</fullName>
    </recommendedName>
</protein>
<sequence length="59" mass="6905">MNRDWHETHRLPANAKLEQRIDWHIEHAAQCGCREIPDSVKKALEQRGIPVPPRRAEGR</sequence>
<organism evidence="1 2">
    <name type="scientific">Devosia oryziradicis</name>
    <dbReference type="NCBI Taxonomy" id="2801335"/>
    <lineage>
        <taxon>Bacteria</taxon>
        <taxon>Pseudomonadati</taxon>
        <taxon>Pseudomonadota</taxon>
        <taxon>Alphaproteobacteria</taxon>
        <taxon>Hyphomicrobiales</taxon>
        <taxon>Devosiaceae</taxon>
        <taxon>Devosia</taxon>
    </lineage>
</organism>
<keyword evidence="2" id="KW-1185">Reference proteome</keyword>
<proteinExistence type="predicted"/>
<evidence type="ECO:0008006" key="3">
    <source>
        <dbReference type="Google" id="ProtNLM"/>
    </source>
</evidence>
<evidence type="ECO:0000313" key="1">
    <source>
        <dbReference type="EMBL" id="QQR35619.1"/>
    </source>
</evidence>
<dbReference type="RefSeq" id="WP_201655599.1">
    <property type="nucleotide sequence ID" value="NZ_CP068047.1"/>
</dbReference>
<accession>A0ABX7BX50</accession>